<dbReference type="InterPro" id="IPR036390">
    <property type="entry name" value="WH_DNA-bd_sf"/>
</dbReference>
<evidence type="ECO:0000256" key="2">
    <source>
        <dbReference type="ARBA" id="ARBA00023125"/>
    </source>
</evidence>
<evidence type="ECO:0000313" key="5">
    <source>
        <dbReference type="EMBL" id="RKR92356.1"/>
    </source>
</evidence>
<evidence type="ECO:0000256" key="1">
    <source>
        <dbReference type="ARBA" id="ARBA00023015"/>
    </source>
</evidence>
<dbReference type="GO" id="GO:0045892">
    <property type="term" value="P:negative regulation of DNA-templated transcription"/>
    <property type="evidence" value="ECO:0007669"/>
    <property type="project" value="TreeGrafter"/>
</dbReference>
<evidence type="ECO:0000259" key="4">
    <source>
        <dbReference type="PROSITE" id="PS50949"/>
    </source>
</evidence>
<feature type="domain" description="HTH gntR-type" evidence="4">
    <location>
        <begin position="10"/>
        <end position="78"/>
    </location>
</feature>
<proteinExistence type="predicted"/>
<comment type="caution">
    <text evidence="5">The sequence shown here is derived from an EMBL/GenBank/DDBJ whole genome shotgun (WGS) entry which is preliminary data.</text>
</comment>
<dbReference type="Gene3D" id="3.40.1410.10">
    <property type="entry name" value="Chorismate lyase-like"/>
    <property type="match status" value="1"/>
</dbReference>
<dbReference type="SUPFAM" id="SSF46785">
    <property type="entry name" value="Winged helix' DNA-binding domain"/>
    <property type="match status" value="1"/>
</dbReference>
<keyword evidence="3" id="KW-0804">Transcription</keyword>
<accession>A0A495JTN0</accession>
<keyword evidence="2" id="KW-0238">DNA-binding</keyword>
<evidence type="ECO:0000256" key="3">
    <source>
        <dbReference type="ARBA" id="ARBA00023163"/>
    </source>
</evidence>
<gene>
    <name evidence="5" type="ORF">BDK92_6794</name>
</gene>
<organism evidence="5 6">
    <name type="scientific">Micromonospora pisi</name>
    <dbReference type="NCBI Taxonomy" id="589240"/>
    <lineage>
        <taxon>Bacteria</taxon>
        <taxon>Bacillati</taxon>
        <taxon>Actinomycetota</taxon>
        <taxon>Actinomycetes</taxon>
        <taxon>Micromonosporales</taxon>
        <taxon>Micromonosporaceae</taxon>
        <taxon>Micromonospora</taxon>
    </lineage>
</organism>
<dbReference type="Gene3D" id="1.10.10.10">
    <property type="entry name" value="Winged helix-like DNA-binding domain superfamily/Winged helix DNA-binding domain"/>
    <property type="match status" value="1"/>
</dbReference>
<dbReference type="PRINTS" id="PR00035">
    <property type="entry name" value="HTHGNTR"/>
</dbReference>
<reference evidence="5 6" key="1">
    <citation type="submission" date="2018-10" db="EMBL/GenBank/DDBJ databases">
        <title>Sequencing the genomes of 1000 actinobacteria strains.</title>
        <authorList>
            <person name="Klenk H.-P."/>
        </authorList>
    </citation>
    <scope>NUCLEOTIDE SEQUENCE [LARGE SCALE GENOMIC DNA]</scope>
    <source>
        <strain evidence="5 6">DSM 45175</strain>
    </source>
</reference>
<dbReference type="PANTHER" id="PTHR44846:SF17">
    <property type="entry name" value="GNTR-FAMILY TRANSCRIPTIONAL REGULATOR"/>
    <property type="match status" value="1"/>
</dbReference>
<dbReference type="SMART" id="SM00345">
    <property type="entry name" value="HTH_GNTR"/>
    <property type="match status" value="1"/>
</dbReference>
<dbReference type="InterPro" id="IPR011663">
    <property type="entry name" value="UTRA"/>
</dbReference>
<evidence type="ECO:0000313" key="6">
    <source>
        <dbReference type="Proteomes" id="UP000277671"/>
    </source>
</evidence>
<dbReference type="SMART" id="SM00866">
    <property type="entry name" value="UTRA"/>
    <property type="match status" value="1"/>
</dbReference>
<dbReference type="GO" id="GO:0003700">
    <property type="term" value="F:DNA-binding transcription factor activity"/>
    <property type="evidence" value="ECO:0007669"/>
    <property type="project" value="InterPro"/>
</dbReference>
<keyword evidence="1" id="KW-0805">Transcription regulation</keyword>
<dbReference type="AlphaFoldDB" id="A0A495JTN0"/>
<keyword evidence="6" id="KW-1185">Reference proteome</keyword>
<dbReference type="InterPro" id="IPR000524">
    <property type="entry name" value="Tscrpt_reg_HTH_GntR"/>
</dbReference>
<dbReference type="InterPro" id="IPR036388">
    <property type="entry name" value="WH-like_DNA-bd_sf"/>
</dbReference>
<dbReference type="Pfam" id="PF07702">
    <property type="entry name" value="UTRA"/>
    <property type="match status" value="1"/>
</dbReference>
<dbReference type="EMBL" id="RBKT01000001">
    <property type="protein sequence ID" value="RKR92356.1"/>
    <property type="molecule type" value="Genomic_DNA"/>
</dbReference>
<dbReference type="PROSITE" id="PS50949">
    <property type="entry name" value="HTH_GNTR"/>
    <property type="match status" value="1"/>
</dbReference>
<sequence>MTERPEPDKRPASRRIADDLRAAIDRGELRADARLPSERELSMTYGTARNTAREAISILQSEGLVVAQHGRGVFVRKRWPLIRLGASRYSRRLRQETGLSPFRIEVSRQGRAPRTECRSVTRERPPLDVADRLSLDPATSEVVRRENWYYADEEPVQLGVTYIPVDIAGDSVLATEKTLGTGSIYARFEDLGYPIARIREEVSARMPSTDESARLAVPPGVPIIEVLHTGYDAEGRPFEVTRFTMRGDLNGLDYEMPIED</sequence>
<dbReference type="GO" id="GO:0003677">
    <property type="term" value="F:DNA binding"/>
    <property type="evidence" value="ECO:0007669"/>
    <property type="project" value="UniProtKB-KW"/>
</dbReference>
<dbReference type="Proteomes" id="UP000277671">
    <property type="component" value="Unassembled WGS sequence"/>
</dbReference>
<dbReference type="CDD" id="cd07377">
    <property type="entry name" value="WHTH_GntR"/>
    <property type="match status" value="1"/>
</dbReference>
<protein>
    <submittedName>
        <fullName evidence="5">GntR family transcriptional regulator</fullName>
    </submittedName>
</protein>
<dbReference type="PANTHER" id="PTHR44846">
    <property type="entry name" value="MANNOSYL-D-GLYCERATE TRANSPORT/METABOLISM SYSTEM REPRESSOR MNGR-RELATED"/>
    <property type="match status" value="1"/>
</dbReference>
<dbReference type="SUPFAM" id="SSF64288">
    <property type="entry name" value="Chorismate lyase-like"/>
    <property type="match status" value="1"/>
</dbReference>
<dbReference type="Pfam" id="PF00392">
    <property type="entry name" value="GntR"/>
    <property type="match status" value="1"/>
</dbReference>
<dbReference type="InterPro" id="IPR050679">
    <property type="entry name" value="Bact_HTH_transcr_reg"/>
</dbReference>
<dbReference type="InterPro" id="IPR028978">
    <property type="entry name" value="Chorismate_lyase_/UTRA_dom_sf"/>
</dbReference>
<name>A0A495JTN0_9ACTN</name>